<keyword evidence="2" id="KW-1185">Reference proteome</keyword>
<evidence type="ECO:0000313" key="2">
    <source>
        <dbReference type="Proteomes" id="UP000727056"/>
    </source>
</evidence>
<evidence type="ECO:0000313" key="1">
    <source>
        <dbReference type="EMBL" id="NJQ14369.1"/>
    </source>
</evidence>
<dbReference type="RefSeq" id="WP_168087196.1">
    <property type="nucleotide sequence ID" value="NZ_BHZH01000011.1"/>
</dbReference>
<protein>
    <submittedName>
        <fullName evidence="1">Uncharacterized protein</fullName>
    </submittedName>
</protein>
<comment type="caution">
    <text evidence="1">The sequence shown here is derived from an EMBL/GenBank/DDBJ whole genome shotgun (WGS) entry which is preliminary data.</text>
</comment>
<accession>A0ABX1C577</accession>
<reference evidence="1 2" key="1">
    <citation type="submission" date="2020-03" db="EMBL/GenBank/DDBJ databases">
        <title>Draft genome of Streptomyces sp. ventii, isolated from the Axial Seamount in the Pacific Ocean, and resequencing of the two type strains Streptomyces lonarensis strain NCL 716 and Streptomyces bohaiensis strain 11A07.</title>
        <authorList>
            <person name="Loughran R.M."/>
            <person name="Pfannmuller K.M."/>
            <person name="Wasson B.J."/>
            <person name="Deadmond M.C."/>
            <person name="Paddock B.E."/>
            <person name="Koyack M.J."/>
            <person name="Gallegos D.A."/>
            <person name="Mitchell E.A."/>
            <person name="Ushijima B."/>
            <person name="Saw J.H."/>
            <person name="Mcphail K.L."/>
            <person name="Videau P."/>
        </authorList>
    </citation>
    <scope>NUCLEOTIDE SEQUENCE [LARGE SCALE GENOMIC DNA]</scope>
    <source>
        <strain evidence="1 2">11A07</strain>
    </source>
</reference>
<sequence>MLKRKLVFYRWSSAGGRRPFDPSAVAQRLDAAVRDDSAQQVIERDGVITAIEVVSVGGDRQPSRFRLLALRGEEDRPSKWDSAGSIGPIELRSHEYAADVTHVAIWPDGHCAHDSSQHGPRLSRMSFFLRHRMNEYVQFSPIYKDDTLEKLKEMAGQIRSFDLSMTKPEYSSQDRTTFGTLFPAVAGEKLPSVRVSLGMGRTGKRDRFIDQEIEEHIMHLAENSSDLLTGMIVRGRNKRTGQIQVVNLMKDKLGVDIEVQSRPGIRSVPRSEAIFHELDQAYKKFSQEQTFESSSAAEVTYRD</sequence>
<gene>
    <name evidence="1" type="ORF">HCN52_05300</name>
</gene>
<dbReference type="EMBL" id="JAAVJC010000023">
    <property type="protein sequence ID" value="NJQ14369.1"/>
    <property type="molecule type" value="Genomic_DNA"/>
</dbReference>
<name>A0ABX1C577_9ACTN</name>
<organism evidence="1 2">
    <name type="scientific">Streptomyces bohaiensis</name>
    <dbReference type="NCBI Taxonomy" id="1431344"/>
    <lineage>
        <taxon>Bacteria</taxon>
        <taxon>Bacillati</taxon>
        <taxon>Actinomycetota</taxon>
        <taxon>Actinomycetes</taxon>
        <taxon>Kitasatosporales</taxon>
        <taxon>Streptomycetaceae</taxon>
        <taxon>Streptomyces</taxon>
    </lineage>
</organism>
<proteinExistence type="predicted"/>
<dbReference type="Proteomes" id="UP000727056">
    <property type="component" value="Unassembled WGS sequence"/>
</dbReference>